<evidence type="ECO:0000256" key="7">
    <source>
        <dbReference type="ARBA" id="ARBA00023274"/>
    </source>
</evidence>
<dbReference type="PANTHER" id="PTHR48025:SF11">
    <property type="entry name" value="RNA-BINDING PROTEIN CP33, CHLOROPLASTIC"/>
    <property type="match status" value="1"/>
</dbReference>
<dbReference type="Gene3D" id="3.30.70.330">
    <property type="match status" value="2"/>
</dbReference>
<dbReference type="InterPro" id="IPR048289">
    <property type="entry name" value="RRM2_NsCP33-like"/>
</dbReference>
<feature type="region of interest" description="Disordered" evidence="9">
    <location>
        <begin position="1"/>
        <end position="23"/>
    </location>
</feature>
<dbReference type="SMART" id="SM00360">
    <property type="entry name" value="RRM"/>
    <property type="match status" value="2"/>
</dbReference>
<dbReference type="EMBL" id="JAUHHV010000003">
    <property type="protein sequence ID" value="KAK1429286.1"/>
    <property type="molecule type" value="Genomic_DNA"/>
</dbReference>
<evidence type="ECO:0000256" key="3">
    <source>
        <dbReference type="ARBA" id="ARBA00022640"/>
    </source>
</evidence>
<dbReference type="CDD" id="cd21608">
    <property type="entry name" value="RRM2_NsCP33_like"/>
    <property type="match status" value="1"/>
</dbReference>
<dbReference type="InterPro" id="IPR000504">
    <property type="entry name" value="RRM_dom"/>
</dbReference>
<evidence type="ECO:0000256" key="4">
    <source>
        <dbReference type="ARBA" id="ARBA00022664"/>
    </source>
</evidence>
<dbReference type="GO" id="GO:0003729">
    <property type="term" value="F:mRNA binding"/>
    <property type="evidence" value="ECO:0007669"/>
    <property type="project" value="TreeGrafter"/>
</dbReference>
<feature type="domain" description="RRM" evidence="10">
    <location>
        <begin position="112"/>
        <end position="190"/>
    </location>
</feature>
<feature type="compositionally biased region" description="Acidic residues" evidence="9">
    <location>
        <begin position="89"/>
        <end position="108"/>
    </location>
</feature>
<evidence type="ECO:0000259" key="10">
    <source>
        <dbReference type="PROSITE" id="PS50102"/>
    </source>
</evidence>
<dbReference type="InterPro" id="IPR050502">
    <property type="entry name" value="Euk_RNA-bind_prot"/>
</dbReference>
<feature type="region of interest" description="Disordered" evidence="9">
    <location>
        <begin position="89"/>
        <end position="113"/>
    </location>
</feature>
<keyword evidence="2" id="KW-0150">Chloroplast</keyword>
<dbReference type="InterPro" id="IPR035979">
    <property type="entry name" value="RBD_domain_sf"/>
</dbReference>
<evidence type="ECO:0000256" key="1">
    <source>
        <dbReference type="ARBA" id="ARBA00004229"/>
    </source>
</evidence>
<proteinExistence type="predicted"/>
<evidence type="ECO:0000256" key="5">
    <source>
        <dbReference type="ARBA" id="ARBA00022737"/>
    </source>
</evidence>
<dbReference type="GO" id="GO:0006397">
    <property type="term" value="P:mRNA processing"/>
    <property type="evidence" value="ECO:0007669"/>
    <property type="project" value="UniProtKB-KW"/>
</dbReference>
<dbReference type="GO" id="GO:1990904">
    <property type="term" value="C:ribonucleoprotein complex"/>
    <property type="evidence" value="ECO:0007669"/>
    <property type="project" value="UniProtKB-KW"/>
</dbReference>
<comment type="caution">
    <text evidence="11">The sequence shown here is derived from an EMBL/GenBank/DDBJ whole genome shotgun (WGS) entry which is preliminary data.</text>
</comment>
<dbReference type="PANTHER" id="PTHR48025">
    <property type="entry name" value="OS02G0815200 PROTEIN"/>
    <property type="match status" value="1"/>
</dbReference>
<feature type="domain" description="RRM" evidence="10">
    <location>
        <begin position="215"/>
        <end position="293"/>
    </location>
</feature>
<dbReference type="GO" id="GO:1901259">
    <property type="term" value="P:chloroplast rRNA processing"/>
    <property type="evidence" value="ECO:0007669"/>
    <property type="project" value="TreeGrafter"/>
</dbReference>
<dbReference type="InterPro" id="IPR012677">
    <property type="entry name" value="Nucleotide-bd_a/b_plait_sf"/>
</dbReference>
<name>A0AAD8P283_TARER</name>
<evidence type="ECO:0000256" key="2">
    <source>
        <dbReference type="ARBA" id="ARBA00022528"/>
    </source>
</evidence>
<evidence type="ECO:0000313" key="11">
    <source>
        <dbReference type="EMBL" id="KAK1429286.1"/>
    </source>
</evidence>
<dbReference type="GO" id="GO:0009535">
    <property type="term" value="C:chloroplast thylakoid membrane"/>
    <property type="evidence" value="ECO:0007669"/>
    <property type="project" value="TreeGrafter"/>
</dbReference>
<feature type="region of interest" description="Disordered" evidence="9">
    <location>
        <begin position="290"/>
        <end position="328"/>
    </location>
</feature>
<reference evidence="11" key="1">
    <citation type="journal article" date="2023" name="bioRxiv">
        <title>Improved chromosome-level genome assembly for marigold (Tagetes erecta).</title>
        <authorList>
            <person name="Jiang F."/>
            <person name="Yuan L."/>
            <person name="Wang S."/>
            <person name="Wang H."/>
            <person name="Xu D."/>
            <person name="Wang A."/>
            <person name="Fan W."/>
        </authorList>
    </citation>
    <scope>NUCLEOTIDE SEQUENCE</scope>
    <source>
        <strain evidence="11">WSJ</strain>
        <tissue evidence="11">Leaf</tissue>
    </source>
</reference>
<dbReference type="Pfam" id="PF00076">
    <property type="entry name" value="RRM_1"/>
    <property type="match status" value="2"/>
</dbReference>
<protein>
    <recommendedName>
        <fullName evidence="10">RRM domain-containing protein</fullName>
    </recommendedName>
</protein>
<keyword evidence="6 8" id="KW-0694">RNA-binding</keyword>
<dbReference type="Proteomes" id="UP001229421">
    <property type="component" value="Unassembled WGS sequence"/>
</dbReference>
<keyword evidence="12" id="KW-1185">Reference proteome</keyword>
<keyword evidence="7" id="KW-0687">Ribonucleoprotein</keyword>
<evidence type="ECO:0000313" key="12">
    <source>
        <dbReference type="Proteomes" id="UP001229421"/>
    </source>
</evidence>
<dbReference type="AlphaFoldDB" id="A0AAD8P283"/>
<evidence type="ECO:0000256" key="6">
    <source>
        <dbReference type="ARBA" id="ARBA00022884"/>
    </source>
</evidence>
<keyword evidence="3" id="KW-0934">Plastid</keyword>
<feature type="compositionally biased region" description="Polar residues" evidence="9">
    <location>
        <begin position="295"/>
        <end position="308"/>
    </location>
</feature>
<feature type="compositionally biased region" description="Polar residues" evidence="9">
    <location>
        <begin position="316"/>
        <end position="328"/>
    </location>
</feature>
<gene>
    <name evidence="11" type="ORF">QVD17_11492</name>
</gene>
<dbReference type="SUPFAM" id="SSF54928">
    <property type="entry name" value="RNA-binding domain, RBD"/>
    <property type="match status" value="2"/>
</dbReference>
<sequence>MSASSSLIPIATPSNSSSQLHTSKTLRLQPPLISISNFHFKTPNFSFNFKPNHFNSPTPIQSSPPSYEAIQLEQIPDSELSPIEEELETDIDDYDDEDVEEEDNEPESPEAGKLYVGNLPYAITSSELSQVFGEAGYVNYVEIVYDRVTDRSRGFAFVTMASVQEAKEAIRMFNGSLIGGRTVKVNFPEVPRGGEREVMGPKIRKSNREFVESPYKIYAGNLSWIITSEKLKDAFADQPGLLSAKVIYEKQSGRSRGFGFVTFSSPEAAESALNAMNGVEVEGRPLRLNLAAGNGDTSRSPQSGTSSEIDVGESEILSSFTSSLGENL</sequence>
<accession>A0AAD8P283</accession>
<keyword evidence="5" id="KW-0677">Repeat</keyword>
<keyword evidence="4" id="KW-0507">mRNA processing</keyword>
<evidence type="ECO:0000256" key="8">
    <source>
        <dbReference type="PROSITE-ProRule" id="PRU00176"/>
    </source>
</evidence>
<evidence type="ECO:0000256" key="9">
    <source>
        <dbReference type="SAM" id="MobiDB-lite"/>
    </source>
</evidence>
<organism evidence="11 12">
    <name type="scientific">Tagetes erecta</name>
    <name type="common">African marigold</name>
    <dbReference type="NCBI Taxonomy" id="13708"/>
    <lineage>
        <taxon>Eukaryota</taxon>
        <taxon>Viridiplantae</taxon>
        <taxon>Streptophyta</taxon>
        <taxon>Embryophyta</taxon>
        <taxon>Tracheophyta</taxon>
        <taxon>Spermatophyta</taxon>
        <taxon>Magnoliopsida</taxon>
        <taxon>eudicotyledons</taxon>
        <taxon>Gunneridae</taxon>
        <taxon>Pentapetalae</taxon>
        <taxon>asterids</taxon>
        <taxon>campanulids</taxon>
        <taxon>Asterales</taxon>
        <taxon>Asteraceae</taxon>
        <taxon>Asteroideae</taxon>
        <taxon>Heliantheae alliance</taxon>
        <taxon>Tageteae</taxon>
        <taxon>Tagetes</taxon>
    </lineage>
</organism>
<comment type="subcellular location">
    <subcellularLocation>
        <location evidence="1">Plastid</location>
        <location evidence="1">Chloroplast</location>
    </subcellularLocation>
</comment>
<dbReference type="PROSITE" id="PS50102">
    <property type="entry name" value="RRM"/>
    <property type="match status" value="2"/>
</dbReference>